<organism evidence="2 3">
    <name type="scientific">Rhododendron griersonianum</name>
    <dbReference type="NCBI Taxonomy" id="479676"/>
    <lineage>
        <taxon>Eukaryota</taxon>
        <taxon>Viridiplantae</taxon>
        <taxon>Streptophyta</taxon>
        <taxon>Embryophyta</taxon>
        <taxon>Tracheophyta</taxon>
        <taxon>Spermatophyta</taxon>
        <taxon>Magnoliopsida</taxon>
        <taxon>eudicotyledons</taxon>
        <taxon>Gunneridae</taxon>
        <taxon>Pentapetalae</taxon>
        <taxon>asterids</taxon>
        <taxon>Ericales</taxon>
        <taxon>Ericaceae</taxon>
        <taxon>Ericoideae</taxon>
        <taxon>Rhodoreae</taxon>
        <taxon>Rhododendron</taxon>
    </lineage>
</organism>
<evidence type="ECO:0000313" key="3">
    <source>
        <dbReference type="Proteomes" id="UP000823749"/>
    </source>
</evidence>
<keyword evidence="1" id="KW-1133">Transmembrane helix</keyword>
<reference evidence="2" key="1">
    <citation type="submission" date="2020-08" db="EMBL/GenBank/DDBJ databases">
        <title>Plant Genome Project.</title>
        <authorList>
            <person name="Zhang R.-G."/>
        </authorList>
    </citation>
    <scope>NUCLEOTIDE SEQUENCE</scope>
    <source>
        <strain evidence="2">WSP0</strain>
        <tissue evidence="2">Leaf</tissue>
    </source>
</reference>
<keyword evidence="3" id="KW-1185">Reference proteome</keyword>
<evidence type="ECO:0000313" key="2">
    <source>
        <dbReference type="EMBL" id="KAG5541188.1"/>
    </source>
</evidence>
<feature type="transmembrane region" description="Helical" evidence="1">
    <location>
        <begin position="102"/>
        <end position="122"/>
    </location>
</feature>
<proteinExistence type="predicted"/>
<comment type="caution">
    <text evidence="2">The sequence shown here is derived from an EMBL/GenBank/DDBJ whole genome shotgun (WGS) entry which is preliminary data.</text>
</comment>
<protein>
    <submittedName>
        <fullName evidence="2">Uncharacterized protein</fullName>
    </submittedName>
</protein>
<dbReference type="EMBL" id="JACTNZ010000007">
    <property type="protein sequence ID" value="KAG5541188.1"/>
    <property type="molecule type" value="Genomic_DNA"/>
</dbReference>
<keyword evidence="1" id="KW-0472">Membrane</keyword>
<accession>A0AAV6JM73</accession>
<dbReference type="Proteomes" id="UP000823749">
    <property type="component" value="Chromosome 7"/>
</dbReference>
<gene>
    <name evidence="2" type="ORF">RHGRI_021147</name>
</gene>
<evidence type="ECO:0000256" key="1">
    <source>
        <dbReference type="SAM" id="Phobius"/>
    </source>
</evidence>
<sequence>MFRADFSTTKIANGVLWIPEGRQSSRFGPKITMGVIWQIGLSNTKCHKLLGVNYGGGGGSWWSSSELGLVFSFRSFLGSACSQIHSGSHGCMFRAFTAMRALGNLPFLPSSLLTAMWASVILPSPPLSPPFQPSVYTVGLASSA</sequence>
<keyword evidence="1" id="KW-0812">Transmembrane</keyword>
<name>A0AAV6JM73_9ERIC</name>
<dbReference type="AlphaFoldDB" id="A0AAV6JM73"/>